<evidence type="ECO:0000313" key="5">
    <source>
        <dbReference type="EMBL" id="BBH49746.1"/>
    </source>
</evidence>
<dbReference type="InterPro" id="IPR001075">
    <property type="entry name" value="NIF_FeS_clus_asmbl_NifU_C"/>
</dbReference>
<dbReference type="KEGG" id="pcat:Pcatena_03330"/>
<sequence>MADVENTTAPEAKAEDSKTAKIDHRLLEDVLDAIRPSFQADGGDVELIGVDDETGVVTIEMTGACAACMFASSDISEGIDTIIKEHVPGVTAVRPVMY</sequence>
<protein>
    <recommendedName>
        <fullName evidence="4">NIF system FeS cluster assembly NifU C-terminal domain-containing protein</fullName>
    </recommendedName>
</protein>
<dbReference type="PANTHER" id="PTHR11178">
    <property type="entry name" value="IRON-SULFUR CLUSTER SCAFFOLD PROTEIN NFU-RELATED"/>
    <property type="match status" value="1"/>
</dbReference>
<dbReference type="OrthoDB" id="9798220at2"/>
<dbReference type="GeneID" id="88848477"/>
<dbReference type="Gene3D" id="3.30.300.130">
    <property type="entry name" value="Fe-S cluster assembly (FSCA)"/>
    <property type="match status" value="1"/>
</dbReference>
<evidence type="ECO:0000256" key="2">
    <source>
        <dbReference type="ARBA" id="ARBA00049958"/>
    </source>
</evidence>
<dbReference type="AlphaFoldDB" id="A0A3G9K0P8"/>
<organism evidence="5 6">
    <name type="scientific">Parolsenella catena</name>
    <dbReference type="NCBI Taxonomy" id="2003188"/>
    <lineage>
        <taxon>Bacteria</taxon>
        <taxon>Bacillati</taxon>
        <taxon>Actinomycetota</taxon>
        <taxon>Coriobacteriia</taxon>
        <taxon>Coriobacteriales</taxon>
        <taxon>Atopobiaceae</taxon>
        <taxon>Parolsenella</taxon>
    </lineage>
</organism>
<comment type="similarity">
    <text evidence="1">Belongs to the NifU family.</text>
</comment>
<evidence type="ECO:0000259" key="4">
    <source>
        <dbReference type="Pfam" id="PF01106"/>
    </source>
</evidence>
<dbReference type="EMBL" id="AP019367">
    <property type="protein sequence ID" value="BBH49746.1"/>
    <property type="molecule type" value="Genomic_DNA"/>
</dbReference>
<dbReference type="PANTHER" id="PTHR11178:SF1">
    <property type="entry name" value="NFU1 IRON-SULFUR CLUSTER SCAFFOLD HOMOLOG, MITOCHONDRIAL"/>
    <property type="match status" value="1"/>
</dbReference>
<feature type="domain" description="NIF system FeS cluster assembly NifU C-terminal" evidence="4">
    <location>
        <begin position="28"/>
        <end position="93"/>
    </location>
</feature>
<dbReference type="Proteomes" id="UP000273154">
    <property type="component" value="Chromosome"/>
</dbReference>
<dbReference type="GO" id="GO:0051536">
    <property type="term" value="F:iron-sulfur cluster binding"/>
    <property type="evidence" value="ECO:0007669"/>
    <property type="project" value="InterPro"/>
</dbReference>
<dbReference type="GO" id="GO:0016226">
    <property type="term" value="P:iron-sulfur cluster assembly"/>
    <property type="evidence" value="ECO:0007669"/>
    <property type="project" value="InterPro"/>
</dbReference>
<reference evidence="6" key="1">
    <citation type="submission" date="2018-11" db="EMBL/GenBank/DDBJ databases">
        <title>Comparative genomics of Parolsenella catena and Libanicoccus massiliensis: Reclassification of Libanicoccus massiliensis as Parolsenella massiliensis comb. nov.</title>
        <authorList>
            <person name="Sakamoto M."/>
            <person name="Ikeyama N."/>
            <person name="Murakami T."/>
            <person name="Mori H."/>
            <person name="Yuki M."/>
            <person name="Ohkuma M."/>
        </authorList>
    </citation>
    <scope>NUCLEOTIDE SEQUENCE [LARGE SCALE GENOMIC DNA]</scope>
    <source>
        <strain evidence="6">JCM 31932</strain>
    </source>
</reference>
<evidence type="ECO:0000256" key="1">
    <source>
        <dbReference type="ARBA" id="ARBA00006420"/>
    </source>
</evidence>
<keyword evidence="6" id="KW-1185">Reference proteome</keyword>
<dbReference type="InterPro" id="IPR034904">
    <property type="entry name" value="FSCA_dom_sf"/>
</dbReference>
<dbReference type="Pfam" id="PF01106">
    <property type="entry name" value="NifU"/>
    <property type="match status" value="1"/>
</dbReference>
<name>A0A3G9K0P8_9ACTN</name>
<evidence type="ECO:0000313" key="6">
    <source>
        <dbReference type="Proteomes" id="UP000273154"/>
    </source>
</evidence>
<dbReference type="RefSeq" id="WP_126421070.1">
    <property type="nucleotide sequence ID" value="NZ_AP019367.1"/>
</dbReference>
<feature type="region of interest" description="Disordered" evidence="3">
    <location>
        <begin position="1"/>
        <end position="20"/>
    </location>
</feature>
<dbReference type="SUPFAM" id="SSF117916">
    <property type="entry name" value="Fe-S cluster assembly (FSCA) domain-like"/>
    <property type="match status" value="1"/>
</dbReference>
<evidence type="ECO:0000256" key="3">
    <source>
        <dbReference type="SAM" id="MobiDB-lite"/>
    </source>
</evidence>
<accession>A0A3G9K0P8</accession>
<proteinExistence type="inferred from homology"/>
<comment type="function">
    <text evidence="2">May be involved in the formation or repair of [Fe-S] clusters present in iron-sulfur proteins.</text>
</comment>
<gene>
    <name evidence="5" type="ORF">Pcatena_03330</name>
</gene>
<dbReference type="GO" id="GO:0005506">
    <property type="term" value="F:iron ion binding"/>
    <property type="evidence" value="ECO:0007669"/>
    <property type="project" value="InterPro"/>
</dbReference>